<keyword evidence="5" id="KW-1185">Reference proteome</keyword>
<dbReference type="KEGG" id="pna:Pnap_3702"/>
<dbReference type="AlphaFoldDB" id="A1VTM0"/>
<dbReference type="Pfam" id="PF05036">
    <property type="entry name" value="SPOR"/>
    <property type="match status" value="1"/>
</dbReference>
<feature type="compositionally biased region" description="Basic and acidic residues" evidence="1">
    <location>
        <begin position="134"/>
        <end position="154"/>
    </location>
</feature>
<dbReference type="eggNOG" id="COG3087">
    <property type="taxonomic scope" value="Bacteria"/>
</dbReference>
<feature type="transmembrane region" description="Helical" evidence="2">
    <location>
        <begin position="20"/>
        <end position="41"/>
    </location>
</feature>
<organism evidence="4 5">
    <name type="scientific">Polaromonas naphthalenivorans (strain CJ2)</name>
    <dbReference type="NCBI Taxonomy" id="365044"/>
    <lineage>
        <taxon>Bacteria</taxon>
        <taxon>Pseudomonadati</taxon>
        <taxon>Pseudomonadota</taxon>
        <taxon>Betaproteobacteria</taxon>
        <taxon>Burkholderiales</taxon>
        <taxon>Comamonadaceae</taxon>
        <taxon>Polaromonas</taxon>
    </lineage>
</organism>
<dbReference type="PANTHER" id="PTHR38687">
    <property type="entry name" value="CELL DIVISION PROTEIN DEDD-RELATED"/>
    <property type="match status" value="1"/>
</dbReference>
<dbReference type="GO" id="GO:0042834">
    <property type="term" value="F:peptidoglycan binding"/>
    <property type="evidence" value="ECO:0007669"/>
    <property type="project" value="InterPro"/>
</dbReference>
<evidence type="ECO:0000313" key="5">
    <source>
        <dbReference type="Proteomes" id="UP000000644"/>
    </source>
</evidence>
<protein>
    <submittedName>
        <fullName evidence="4">Sporulation domain protein</fullName>
    </submittedName>
</protein>
<dbReference type="InterPro" id="IPR007730">
    <property type="entry name" value="SPOR-like_dom"/>
</dbReference>
<name>A1VTM0_POLNA</name>
<keyword evidence="2" id="KW-0812">Transmembrane</keyword>
<dbReference type="GO" id="GO:0032153">
    <property type="term" value="C:cell division site"/>
    <property type="evidence" value="ECO:0007669"/>
    <property type="project" value="TreeGrafter"/>
</dbReference>
<evidence type="ECO:0000259" key="3">
    <source>
        <dbReference type="PROSITE" id="PS51724"/>
    </source>
</evidence>
<gene>
    <name evidence="4" type="ordered locus">Pnap_3702</name>
</gene>
<dbReference type="PANTHER" id="PTHR38687:SF1">
    <property type="entry name" value="CELL DIVISION PROTEIN DEDD"/>
    <property type="match status" value="1"/>
</dbReference>
<dbReference type="Gene3D" id="3.30.70.1070">
    <property type="entry name" value="Sporulation related repeat"/>
    <property type="match status" value="1"/>
</dbReference>
<accession>A1VTM0</accession>
<keyword evidence="2" id="KW-0472">Membrane</keyword>
<dbReference type="GO" id="GO:0030428">
    <property type="term" value="C:cell septum"/>
    <property type="evidence" value="ECO:0007669"/>
    <property type="project" value="TreeGrafter"/>
</dbReference>
<dbReference type="PROSITE" id="PS51724">
    <property type="entry name" value="SPOR"/>
    <property type="match status" value="1"/>
</dbReference>
<dbReference type="Proteomes" id="UP000000644">
    <property type="component" value="Chromosome"/>
</dbReference>
<feature type="region of interest" description="Disordered" evidence="1">
    <location>
        <begin position="68"/>
        <end position="159"/>
    </location>
</feature>
<dbReference type="SUPFAM" id="SSF110997">
    <property type="entry name" value="Sporulation related repeat"/>
    <property type="match status" value="1"/>
</dbReference>
<dbReference type="STRING" id="365044.Pnap_3702"/>
<dbReference type="HOGENOM" id="CLU_076835_1_0_4"/>
<keyword evidence="2" id="KW-1133">Transmembrane helix</keyword>
<feature type="domain" description="SPOR" evidence="3">
    <location>
        <begin position="209"/>
        <end position="288"/>
    </location>
</feature>
<evidence type="ECO:0000256" key="2">
    <source>
        <dbReference type="SAM" id="Phobius"/>
    </source>
</evidence>
<sequence length="289" mass="30226">MQVTAKSSEHGMKKQRGGTLLGLVIGALLGLGIALTVAVYVTKVPVPFMNKSPTHRPDSDAAEALKNKDWNPNAPLAGKNPARPAAPSAAGDLIPPVEPEAEAASTVPDPVLTPERGAAPEAAAKPKRVAAPEAVKKPERAAAPEAVTKPERVVKTPKPATPVEASVAAPAVPAPAVVAKPARPPSADPLGDLVKAKSRSEAAPAAASGSDPFNYFIQAGAYRTPEDAEQQRARLLLLGMQAKVTEREQAGRTVYRVRVGPFDKKDDADKIKDKLDNSSIETALVRVQR</sequence>
<reference evidence="5" key="1">
    <citation type="journal article" date="2009" name="Environ. Microbiol.">
        <title>The genome of Polaromonas naphthalenivorans strain CJ2, isolated from coal tar-contaminated sediment, reveals physiological and metabolic versatility and evolution through extensive horizontal gene transfer.</title>
        <authorList>
            <person name="Yagi J.M."/>
            <person name="Sims D."/>
            <person name="Brettin T."/>
            <person name="Bruce D."/>
            <person name="Madsen E.L."/>
        </authorList>
    </citation>
    <scope>NUCLEOTIDE SEQUENCE [LARGE SCALE GENOMIC DNA]</scope>
    <source>
        <strain evidence="5">CJ2</strain>
    </source>
</reference>
<dbReference type="InterPro" id="IPR036680">
    <property type="entry name" value="SPOR-like_sf"/>
</dbReference>
<dbReference type="EMBL" id="CP000529">
    <property type="protein sequence ID" value="ABM38998.1"/>
    <property type="molecule type" value="Genomic_DNA"/>
</dbReference>
<dbReference type="GO" id="GO:0032506">
    <property type="term" value="P:cytokinetic process"/>
    <property type="evidence" value="ECO:0007669"/>
    <property type="project" value="TreeGrafter"/>
</dbReference>
<proteinExistence type="predicted"/>
<evidence type="ECO:0000313" key="4">
    <source>
        <dbReference type="EMBL" id="ABM38998.1"/>
    </source>
</evidence>
<dbReference type="InterPro" id="IPR052521">
    <property type="entry name" value="Cell_div_SPOR-domain"/>
</dbReference>
<evidence type="ECO:0000256" key="1">
    <source>
        <dbReference type="SAM" id="MobiDB-lite"/>
    </source>
</evidence>